<accession>A0ABP4F4S0</accession>
<sequence length="167" mass="18442">MAISRRLLNEGETVVVDTRTHVKALLWPLICLVILLAVGTYAQTKIDNGTVTLVIWILLACLAVWFVLRPLVVWATATYTVTDRRLITRHGVIVRRGHDIPLARISDVAYEFGPIDRLLGCGTLVISDASTHGQVKLHDIPHVEETQRKLNELLHGTNDAAAGHEGT</sequence>
<name>A0ABP4F4S0_9ACTN</name>
<feature type="transmembrane region" description="Helical" evidence="1">
    <location>
        <begin position="24"/>
        <end position="42"/>
    </location>
</feature>
<dbReference type="Pfam" id="PF03703">
    <property type="entry name" value="bPH_2"/>
    <property type="match status" value="1"/>
</dbReference>
<evidence type="ECO:0000313" key="3">
    <source>
        <dbReference type="EMBL" id="GAA1146281.1"/>
    </source>
</evidence>
<keyword evidence="4" id="KW-1185">Reference proteome</keyword>
<feature type="domain" description="YdbS-like PH" evidence="2">
    <location>
        <begin position="74"/>
        <end position="149"/>
    </location>
</feature>
<evidence type="ECO:0000259" key="2">
    <source>
        <dbReference type="Pfam" id="PF03703"/>
    </source>
</evidence>
<reference evidence="4" key="1">
    <citation type="journal article" date="2019" name="Int. J. Syst. Evol. Microbiol.">
        <title>The Global Catalogue of Microorganisms (GCM) 10K type strain sequencing project: providing services to taxonomists for standard genome sequencing and annotation.</title>
        <authorList>
            <consortium name="The Broad Institute Genomics Platform"/>
            <consortium name="The Broad Institute Genome Sequencing Center for Infectious Disease"/>
            <person name="Wu L."/>
            <person name="Ma J."/>
        </authorList>
    </citation>
    <scope>NUCLEOTIDE SEQUENCE [LARGE SCALE GENOMIC DNA]</scope>
    <source>
        <strain evidence="4">JCM 11813</strain>
    </source>
</reference>
<dbReference type="EMBL" id="BAAAJE010000013">
    <property type="protein sequence ID" value="GAA1146281.1"/>
    <property type="molecule type" value="Genomic_DNA"/>
</dbReference>
<keyword evidence="1" id="KW-0812">Transmembrane</keyword>
<dbReference type="PANTHER" id="PTHR37938:SF1">
    <property type="entry name" value="BLL0215 PROTEIN"/>
    <property type="match status" value="1"/>
</dbReference>
<dbReference type="InterPro" id="IPR005182">
    <property type="entry name" value="YdbS-like_PH"/>
</dbReference>
<keyword evidence="1" id="KW-1133">Transmembrane helix</keyword>
<dbReference type="PANTHER" id="PTHR37938">
    <property type="entry name" value="BLL0215 PROTEIN"/>
    <property type="match status" value="1"/>
</dbReference>
<dbReference type="Proteomes" id="UP001499979">
    <property type="component" value="Unassembled WGS sequence"/>
</dbReference>
<organism evidence="3 4">
    <name type="scientific">Nocardioides aquiterrae</name>
    <dbReference type="NCBI Taxonomy" id="203799"/>
    <lineage>
        <taxon>Bacteria</taxon>
        <taxon>Bacillati</taxon>
        <taxon>Actinomycetota</taxon>
        <taxon>Actinomycetes</taxon>
        <taxon>Propionibacteriales</taxon>
        <taxon>Nocardioidaceae</taxon>
        <taxon>Nocardioides</taxon>
    </lineage>
</organism>
<comment type="caution">
    <text evidence="3">The sequence shown here is derived from an EMBL/GenBank/DDBJ whole genome shotgun (WGS) entry which is preliminary data.</text>
</comment>
<protein>
    <submittedName>
        <fullName evidence="3">PH domain-containing protein</fullName>
    </submittedName>
</protein>
<evidence type="ECO:0000313" key="4">
    <source>
        <dbReference type="Proteomes" id="UP001499979"/>
    </source>
</evidence>
<evidence type="ECO:0000256" key="1">
    <source>
        <dbReference type="SAM" id="Phobius"/>
    </source>
</evidence>
<dbReference type="RefSeq" id="WP_343908055.1">
    <property type="nucleotide sequence ID" value="NZ_BAAAJE010000013.1"/>
</dbReference>
<gene>
    <name evidence="3" type="ORF">GCM10009606_26610</name>
</gene>
<keyword evidence="1" id="KW-0472">Membrane</keyword>
<proteinExistence type="predicted"/>
<feature type="transmembrane region" description="Helical" evidence="1">
    <location>
        <begin position="54"/>
        <end position="77"/>
    </location>
</feature>